<reference evidence="1" key="1">
    <citation type="submission" date="2020-08" db="EMBL/GenBank/DDBJ databases">
        <title>Multicomponent nature underlies the extraordinary mechanical properties of spider dragline silk.</title>
        <authorList>
            <person name="Kono N."/>
            <person name="Nakamura H."/>
            <person name="Mori M."/>
            <person name="Yoshida Y."/>
            <person name="Ohtoshi R."/>
            <person name="Malay A.D."/>
            <person name="Moran D.A.P."/>
            <person name="Tomita M."/>
            <person name="Numata K."/>
            <person name="Arakawa K."/>
        </authorList>
    </citation>
    <scope>NUCLEOTIDE SEQUENCE</scope>
</reference>
<name>A0A8X6YSK2_9ARAC</name>
<evidence type="ECO:0000313" key="1">
    <source>
        <dbReference type="EMBL" id="GFY78460.1"/>
    </source>
</evidence>
<proteinExistence type="predicted"/>
<gene>
    <name evidence="1" type="ORF">TNIN_195671</name>
</gene>
<keyword evidence="2" id="KW-1185">Reference proteome</keyword>
<evidence type="ECO:0000313" key="2">
    <source>
        <dbReference type="Proteomes" id="UP000886998"/>
    </source>
</evidence>
<comment type="caution">
    <text evidence="1">The sequence shown here is derived from an EMBL/GenBank/DDBJ whole genome shotgun (WGS) entry which is preliminary data.</text>
</comment>
<dbReference type="AlphaFoldDB" id="A0A8X6YSK2"/>
<protein>
    <submittedName>
        <fullName evidence="1">Uncharacterized protein</fullName>
    </submittedName>
</protein>
<sequence length="110" mass="12932">MKPATLVPEWKTLKTRHSCFKAARRCCSSKRRMRNNRIVGVCHLHQTSIRTFRNRRQCFSLFGKGEPVHPIRYDHPVSGLKKAEGHEIVIYNFRLLWLKRILAFISLSSL</sequence>
<dbReference type="Proteomes" id="UP000886998">
    <property type="component" value="Unassembled WGS sequence"/>
</dbReference>
<accession>A0A8X6YSK2</accession>
<dbReference type="EMBL" id="BMAV01023019">
    <property type="protein sequence ID" value="GFY78460.1"/>
    <property type="molecule type" value="Genomic_DNA"/>
</dbReference>
<organism evidence="1 2">
    <name type="scientific">Trichonephila inaurata madagascariensis</name>
    <dbReference type="NCBI Taxonomy" id="2747483"/>
    <lineage>
        <taxon>Eukaryota</taxon>
        <taxon>Metazoa</taxon>
        <taxon>Ecdysozoa</taxon>
        <taxon>Arthropoda</taxon>
        <taxon>Chelicerata</taxon>
        <taxon>Arachnida</taxon>
        <taxon>Araneae</taxon>
        <taxon>Araneomorphae</taxon>
        <taxon>Entelegynae</taxon>
        <taxon>Araneoidea</taxon>
        <taxon>Nephilidae</taxon>
        <taxon>Trichonephila</taxon>
        <taxon>Trichonephila inaurata</taxon>
    </lineage>
</organism>